<dbReference type="Gene3D" id="3.20.20.190">
    <property type="entry name" value="Phosphatidylinositol (PI) phosphodiesterase"/>
    <property type="match status" value="1"/>
</dbReference>
<organism evidence="8 10">
    <name type="scientific">Parerythrobacter jejuensis</name>
    <dbReference type="NCBI Taxonomy" id="795812"/>
    <lineage>
        <taxon>Bacteria</taxon>
        <taxon>Pseudomonadati</taxon>
        <taxon>Pseudomonadota</taxon>
        <taxon>Alphaproteobacteria</taxon>
        <taxon>Sphingomonadales</taxon>
        <taxon>Erythrobacteraceae</taxon>
        <taxon>Parerythrobacter</taxon>
    </lineage>
</organism>
<dbReference type="AlphaFoldDB" id="A0A845AP34"/>
<proteinExistence type="inferred from homology"/>
<keyword evidence="10" id="KW-1185">Reference proteome</keyword>
<comment type="similarity">
    <text evidence="1">Belongs to the glycerophosphoryl diester phosphodiesterase family.</text>
</comment>
<evidence type="ECO:0000256" key="4">
    <source>
        <dbReference type="ARBA" id="ARBA00022798"/>
    </source>
</evidence>
<dbReference type="Pfam" id="PF03009">
    <property type="entry name" value="GDPD"/>
    <property type="match status" value="1"/>
</dbReference>
<dbReference type="GO" id="GO:0006629">
    <property type="term" value="P:lipid metabolic process"/>
    <property type="evidence" value="ECO:0007669"/>
    <property type="project" value="InterPro"/>
</dbReference>
<evidence type="ECO:0000313" key="10">
    <source>
        <dbReference type="Proteomes" id="UP000446786"/>
    </source>
</evidence>
<comment type="caution">
    <text evidence="8">The sequence shown here is derived from an EMBL/GenBank/DDBJ whole genome shotgun (WGS) entry which is preliminary data.</text>
</comment>
<evidence type="ECO:0000256" key="3">
    <source>
        <dbReference type="ARBA" id="ARBA00022729"/>
    </source>
</evidence>
<dbReference type="PANTHER" id="PTHR43620">
    <property type="entry name" value="GLYCEROPHOSPHORYL DIESTER PHOSPHODIESTERASE"/>
    <property type="match status" value="1"/>
</dbReference>
<reference evidence="8 10" key="1">
    <citation type="submission" date="2019-12" db="EMBL/GenBank/DDBJ databases">
        <title>Genomic-based taxomic classification of the family Erythrobacteraceae.</title>
        <authorList>
            <person name="Xu L."/>
        </authorList>
    </citation>
    <scope>NUCLEOTIDE SEQUENCE [LARGE SCALE GENOMIC DNA]</scope>
    <source>
        <strain evidence="8 10">JCM 16677</strain>
    </source>
</reference>
<dbReference type="Proteomes" id="UP000446786">
    <property type="component" value="Unassembled WGS sequence"/>
</dbReference>
<accession>A0A845AP34</accession>
<feature type="domain" description="GP-PDE" evidence="7">
    <location>
        <begin position="14"/>
        <end position="331"/>
    </location>
</feature>
<comment type="catalytic activity">
    <reaction evidence="6">
        <text>a sn-glycero-3-phosphodiester + H2O = an alcohol + sn-glycerol 3-phosphate + H(+)</text>
        <dbReference type="Rhea" id="RHEA:12969"/>
        <dbReference type="ChEBI" id="CHEBI:15377"/>
        <dbReference type="ChEBI" id="CHEBI:15378"/>
        <dbReference type="ChEBI" id="CHEBI:30879"/>
        <dbReference type="ChEBI" id="CHEBI:57597"/>
        <dbReference type="ChEBI" id="CHEBI:83408"/>
        <dbReference type="EC" id="3.1.4.46"/>
    </reaction>
</comment>
<keyword evidence="4" id="KW-0319">Glycerol metabolism</keyword>
<dbReference type="GO" id="GO:0006071">
    <property type="term" value="P:glycerol metabolic process"/>
    <property type="evidence" value="ECO:0007669"/>
    <property type="project" value="UniProtKB-KW"/>
</dbReference>
<dbReference type="EC" id="3.1.4.46" evidence="2"/>
<dbReference type="EMBL" id="WTYE01000001">
    <property type="protein sequence ID" value="MXP33425.1"/>
    <property type="molecule type" value="Genomic_DNA"/>
</dbReference>
<dbReference type="OrthoDB" id="9795622at2"/>
<dbReference type="GO" id="GO:0042597">
    <property type="term" value="C:periplasmic space"/>
    <property type="evidence" value="ECO:0007669"/>
    <property type="project" value="TreeGrafter"/>
</dbReference>
<evidence type="ECO:0000256" key="5">
    <source>
        <dbReference type="ARBA" id="ARBA00022801"/>
    </source>
</evidence>
<protein>
    <recommendedName>
        <fullName evidence="2">glycerophosphodiester phosphodiesterase</fullName>
        <ecNumber evidence="2">3.1.4.46</ecNumber>
    </recommendedName>
</protein>
<dbReference type="SUPFAM" id="SSF51695">
    <property type="entry name" value="PLC-like phosphodiesterases"/>
    <property type="match status" value="1"/>
</dbReference>
<evidence type="ECO:0000256" key="2">
    <source>
        <dbReference type="ARBA" id="ARBA00012247"/>
    </source>
</evidence>
<evidence type="ECO:0000313" key="9">
    <source>
        <dbReference type="EMBL" id="MXP33425.1"/>
    </source>
</evidence>
<evidence type="ECO:0000313" key="8">
    <source>
        <dbReference type="EMBL" id="MXP30665.1"/>
    </source>
</evidence>
<dbReference type="GO" id="GO:0008889">
    <property type="term" value="F:glycerophosphodiester phosphodiesterase activity"/>
    <property type="evidence" value="ECO:0007669"/>
    <property type="project" value="UniProtKB-EC"/>
</dbReference>
<dbReference type="InterPro" id="IPR017946">
    <property type="entry name" value="PLC-like_Pdiesterase_TIM-brl"/>
</dbReference>
<dbReference type="PANTHER" id="PTHR43620:SF7">
    <property type="entry name" value="GLYCEROPHOSPHODIESTER PHOSPHODIESTERASE GDPD5-RELATED"/>
    <property type="match status" value="1"/>
</dbReference>
<evidence type="ECO:0000256" key="1">
    <source>
        <dbReference type="ARBA" id="ARBA00007277"/>
    </source>
</evidence>
<keyword evidence="5" id="KW-0378">Hydrolase</keyword>
<dbReference type="PROSITE" id="PS51704">
    <property type="entry name" value="GP_PDE"/>
    <property type="match status" value="1"/>
</dbReference>
<dbReference type="InterPro" id="IPR030395">
    <property type="entry name" value="GP_PDE_dom"/>
</dbReference>
<evidence type="ECO:0000259" key="7">
    <source>
        <dbReference type="PROSITE" id="PS51704"/>
    </source>
</evidence>
<name>A0A845AP34_9SPHN</name>
<gene>
    <name evidence="8" type="ORF">GRI94_02385</name>
    <name evidence="9" type="ORF">GRI94_16475</name>
</gene>
<evidence type="ECO:0000256" key="6">
    <source>
        <dbReference type="ARBA" id="ARBA00047512"/>
    </source>
</evidence>
<keyword evidence="3" id="KW-0732">Signal</keyword>
<sequence length="347" mass="37329">MLVLAVPAYAEDDMLIIAHRGASGERPEHTLAAYELAIDQGADYIEPDLVFTKDGVLVSRHENDISATTDVAKRSEFASRKTTKSIDGADITGWFTEDFTLDELKSLRAIERLPDLRPQNTAFDGKYDVPTLAEIIDLVKRKESETGRRIGLYPEMKHPTYFKQATGLNMVNALVAQLNAAGYDTAEDPVFIQSFEVTPLIDANGVTDMRLIQLIKAEGRPWDVETTNYAFMSSAKGLAVLARYADGVGANLQLVLNADGTPTSLVADARAAGMKVHAWTLRKENAFLPPALQRGANPADAGCLSTLVSMLEDAGVDGLFTDDPAPVISALASGESACVREPAGGEG</sequence>
<dbReference type="CDD" id="cd08602">
    <property type="entry name" value="GDPD_ScGlpQ1_like"/>
    <property type="match status" value="1"/>
</dbReference>
<dbReference type="EMBL" id="WTYE01000001">
    <property type="protein sequence ID" value="MXP30665.1"/>
    <property type="molecule type" value="Genomic_DNA"/>
</dbReference>